<evidence type="ECO:0000256" key="2">
    <source>
        <dbReference type="ARBA" id="ARBA00022630"/>
    </source>
</evidence>
<accession>A0A1L7WVV4</accession>
<dbReference type="Pfam" id="PF01565">
    <property type="entry name" value="FAD_binding_4"/>
    <property type="match status" value="1"/>
</dbReference>
<dbReference type="EMBL" id="FJOG01000009">
    <property type="protein sequence ID" value="CZR56892.1"/>
    <property type="molecule type" value="Genomic_DNA"/>
</dbReference>
<dbReference type="InterPro" id="IPR016169">
    <property type="entry name" value="FAD-bd_PCMH_sub2"/>
</dbReference>
<dbReference type="PROSITE" id="PS51387">
    <property type="entry name" value="FAD_PCMH"/>
    <property type="match status" value="1"/>
</dbReference>
<feature type="domain" description="FAD-binding PCMH-type" evidence="6">
    <location>
        <begin position="60"/>
        <end position="233"/>
    </location>
</feature>
<feature type="signal peptide" evidence="5">
    <location>
        <begin position="1"/>
        <end position="21"/>
    </location>
</feature>
<dbReference type="InterPro" id="IPR036318">
    <property type="entry name" value="FAD-bd_PCMH-like_sf"/>
</dbReference>
<comment type="similarity">
    <text evidence="1">Belongs to the oxygen-dependent FAD-linked oxidoreductase family.</text>
</comment>
<dbReference type="Gene3D" id="3.30.465.10">
    <property type="match status" value="1"/>
</dbReference>
<dbReference type="STRING" id="576137.A0A1L7WVV4"/>
<name>A0A1L7WVV4_9HELO</name>
<dbReference type="InterPro" id="IPR050416">
    <property type="entry name" value="FAD-linked_Oxidoreductase"/>
</dbReference>
<evidence type="ECO:0000313" key="8">
    <source>
        <dbReference type="Proteomes" id="UP000184330"/>
    </source>
</evidence>
<proteinExistence type="inferred from homology"/>
<keyword evidence="4" id="KW-0560">Oxidoreductase</keyword>
<gene>
    <name evidence="7" type="ORF">PAC_06781</name>
</gene>
<dbReference type="InterPro" id="IPR006094">
    <property type="entry name" value="Oxid_FAD_bind_N"/>
</dbReference>
<organism evidence="7 8">
    <name type="scientific">Phialocephala subalpina</name>
    <dbReference type="NCBI Taxonomy" id="576137"/>
    <lineage>
        <taxon>Eukaryota</taxon>
        <taxon>Fungi</taxon>
        <taxon>Dikarya</taxon>
        <taxon>Ascomycota</taxon>
        <taxon>Pezizomycotina</taxon>
        <taxon>Leotiomycetes</taxon>
        <taxon>Helotiales</taxon>
        <taxon>Mollisiaceae</taxon>
        <taxon>Phialocephala</taxon>
        <taxon>Phialocephala fortinii species complex</taxon>
    </lineage>
</organism>
<dbReference type="GO" id="GO:0071949">
    <property type="term" value="F:FAD binding"/>
    <property type="evidence" value="ECO:0007669"/>
    <property type="project" value="InterPro"/>
</dbReference>
<keyword evidence="8" id="KW-1185">Reference proteome</keyword>
<dbReference type="InterPro" id="IPR016166">
    <property type="entry name" value="FAD-bd_PCMH"/>
</dbReference>
<keyword evidence="3" id="KW-0274">FAD</keyword>
<dbReference type="Gene3D" id="3.40.462.20">
    <property type="match status" value="1"/>
</dbReference>
<dbReference type="OrthoDB" id="407275at2759"/>
<evidence type="ECO:0000259" key="6">
    <source>
        <dbReference type="PROSITE" id="PS51387"/>
    </source>
</evidence>
<keyword evidence="5" id="KW-0732">Signal</keyword>
<dbReference type="Pfam" id="PF08031">
    <property type="entry name" value="BBE"/>
    <property type="match status" value="1"/>
</dbReference>
<dbReference type="InterPro" id="IPR012951">
    <property type="entry name" value="BBE"/>
</dbReference>
<dbReference type="AlphaFoldDB" id="A0A1L7WVV4"/>
<feature type="chain" id="PRO_5012499140" evidence="5">
    <location>
        <begin position="22"/>
        <end position="510"/>
    </location>
</feature>
<dbReference type="PANTHER" id="PTHR42973">
    <property type="entry name" value="BINDING OXIDOREDUCTASE, PUTATIVE (AFU_ORTHOLOGUE AFUA_1G17690)-RELATED"/>
    <property type="match status" value="1"/>
</dbReference>
<evidence type="ECO:0000256" key="1">
    <source>
        <dbReference type="ARBA" id="ARBA00005466"/>
    </source>
</evidence>
<dbReference type="Proteomes" id="UP000184330">
    <property type="component" value="Unassembled WGS sequence"/>
</dbReference>
<reference evidence="7 8" key="1">
    <citation type="submission" date="2016-03" db="EMBL/GenBank/DDBJ databases">
        <authorList>
            <person name="Ploux O."/>
        </authorList>
    </citation>
    <scope>NUCLEOTIDE SEQUENCE [LARGE SCALE GENOMIC DNA]</scope>
    <source>
        <strain evidence="7 8">UAMH 11012</strain>
    </source>
</reference>
<dbReference type="GO" id="GO:0016491">
    <property type="term" value="F:oxidoreductase activity"/>
    <property type="evidence" value="ECO:0007669"/>
    <property type="project" value="UniProtKB-KW"/>
</dbReference>
<keyword evidence="2" id="KW-0285">Flavoprotein</keyword>
<evidence type="ECO:0000256" key="3">
    <source>
        <dbReference type="ARBA" id="ARBA00022827"/>
    </source>
</evidence>
<sequence>MLPQSFKLGLGVLLGAVYVQAASLRRDSTVFDCLTQNKVAYLTSSSANWTAYQAPYNLRLSYTPDVIVVPEDDDQVGASVRCAAAANLKVQAKGGGHSYASYSSGGQDGSLIIEMEKFDEITVDQSTFIVKIGAGQRLGNVAEAIYNQGKRAMPHGTCAGVGIAGHALHGGYGYDSRKWGLALDHIVGLDVVLANGTCVHTDATTYPDLFYAMRGAGDSFGIATHFYMSTEEAPNSVLWFTAGLASSLSDANTAAAGFEALQNWTLTSPDLTPNITYGTYADSGGSFSFRGWCMDCDQTVFTNNVLPAMVAGWPGAQLTVQSLGWIDALTVLSDPDPLPQPLGHGYAKHDTFYAKSVVSKDDEPLTPATWLSYTTWMLANQGQGPWFSINNLYGGPGSAINAVSADESAYSDREALWVFQNYGYTANSLPPWDDKITVLIDNLNDAITNAQPDGNFTAYLNYVDPDLSPAMAAQDYYGASTYDKLLGLKSEYDPAFVFWNPQAIGNAMAL</sequence>
<dbReference type="PANTHER" id="PTHR42973:SF15">
    <property type="entry name" value="FAD-BINDING PCMH-TYPE DOMAIN-CONTAINING PROTEIN"/>
    <property type="match status" value="1"/>
</dbReference>
<dbReference type="SUPFAM" id="SSF56176">
    <property type="entry name" value="FAD-binding/transporter-associated domain-like"/>
    <property type="match status" value="1"/>
</dbReference>
<evidence type="ECO:0000256" key="4">
    <source>
        <dbReference type="ARBA" id="ARBA00023002"/>
    </source>
</evidence>
<protein>
    <submittedName>
        <fullName evidence="7">Related to reticuline oxidase berberine bridge enzyme</fullName>
    </submittedName>
</protein>
<evidence type="ECO:0000256" key="5">
    <source>
        <dbReference type="SAM" id="SignalP"/>
    </source>
</evidence>
<evidence type="ECO:0000313" key="7">
    <source>
        <dbReference type="EMBL" id="CZR56892.1"/>
    </source>
</evidence>